<keyword evidence="4" id="KW-1185">Reference proteome</keyword>
<dbReference type="Proteomes" id="UP000051952">
    <property type="component" value="Unassembled WGS sequence"/>
</dbReference>
<evidence type="ECO:0000313" key="4">
    <source>
        <dbReference type="Proteomes" id="UP000051952"/>
    </source>
</evidence>
<proteinExistence type="predicted"/>
<organism evidence="3 4">
    <name type="scientific">Bodo saltans</name>
    <name type="common">Flagellated protozoan</name>
    <dbReference type="NCBI Taxonomy" id="75058"/>
    <lineage>
        <taxon>Eukaryota</taxon>
        <taxon>Discoba</taxon>
        <taxon>Euglenozoa</taxon>
        <taxon>Kinetoplastea</taxon>
        <taxon>Metakinetoplastina</taxon>
        <taxon>Eubodonida</taxon>
        <taxon>Bodonidae</taxon>
        <taxon>Bodo</taxon>
    </lineage>
</organism>
<evidence type="ECO:0000256" key="1">
    <source>
        <dbReference type="SAM" id="Phobius"/>
    </source>
</evidence>
<protein>
    <submittedName>
        <fullName evidence="3">Transmembrane protein, putative</fullName>
    </submittedName>
</protein>
<dbReference type="VEuPathDB" id="TriTrypDB:BSAL_91130"/>
<feature type="chain" id="PRO_5006622161" evidence="2">
    <location>
        <begin position="19"/>
        <end position="149"/>
    </location>
</feature>
<sequence length="149" mass="16019">MILVSVFRLLNHVTVVSTFTLVLKDVHVRSPGSKTSRTEGSVSNCSLIAEAITYLLAGAGNSAVAITGVFFFFRLPMIEGTIVSAENVTLQGAVNPTPQVAAIYLGAESSCRSCRIQIGNIRFLQISALSFALLVDNSSIEHFFNCHHC</sequence>
<feature type="transmembrane region" description="Helical" evidence="1">
    <location>
        <begin position="51"/>
        <end position="73"/>
    </location>
</feature>
<accession>A0A0S4JAF3</accession>
<reference evidence="4" key="1">
    <citation type="submission" date="2015-09" db="EMBL/GenBank/DDBJ databases">
        <authorList>
            <consortium name="Pathogen Informatics"/>
        </authorList>
    </citation>
    <scope>NUCLEOTIDE SEQUENCE [LARGE SCALE GENOMIC DNA]</scope>
    <source>
        <strain evidence="4">Lake Konstanz</strain>
    </source>
</reference>
<evidence type="ECO:0000313" key="3">
    <source>
        <dbReference type="EMBL" id="CUG85936.1"/>
    </source>
</evidence>
<keyword evidence="1 3" id="KW-0812">Transmembrane</keyword>
<keyword evidence="2" id="KW-0732">Signal</keyword>
<evidence type="ECO:0000256" key="2">
    <source>
        <dbReference type="SAM" id="SignalP"/>
    </source>
</evidence>
<keyword evidence="1" id="KW-0472">Membrane</keyword>
<dbReference type="AlphaFoldDB" id="A0A0S4JAF3"/>
<feature type="signal peptide" evidence="2">
    <location>
        <begin position="1"/>
        <end position="18"/>
    </location>
</feature>
<keyword evidence="1" id="KW-1133">Transmembrane helix</keyword>
<name>A0A0S4JAF3_BODSA</name>
<gene>
    <name evidence="3" type="ORF">BSAL_91130</name>
</gene>
<dbReference type="EMBL" id="CYKH01001211">
    <property type="protein sequence ID" value="CUG85936.1"/>
    <property type="molecule type" value="Genomic_DNA"/>
</dbReference>